<feature type="region of interest" description="Disordered" evidence="1">
    <location>
        <begin position="1"/>
        <end position="68"/>
    </location>
</feature>
<evidence type="ECO:0000313" key="2">
    <source>
        <dbReference type="EMBL" id="EET05779.1"/>
    </source>
</evidence>
<name>A0A0E1W012_BURPE</name>
<gene>
    <name evidence="2" type="ORF">BURPS1710A_A3298</name>
</gene>
<sequence>MNDARSGRAPVHPAVSNAGAPSRRARARRDVSAAIGSNHRATTPKPRERPCPAGHRDPGPVIEVPHAE</sequence>
<dbReference type="AlphaFoldDB" id="A0A0E1W012"/>
<protein>
    <submittedName>
        <fullName evidence="2">Uncharacterized protein</fullName>
    </submittedName>
</protein>
<dbReference type="HOGENOM" id="CLU_204419_0_0_4"/>
<dbReference type="EMBL" id="CM000833">
    <property type="protein sequence ID" value="EET05779.1"/>
    <property type="molecule type" value="Genomic_DNA"/>
</dbReference>
<feature type="compositionally biased region" description="Basic and acidic residues" evidence="1">
    <location>
        <begin position="45"/>
        <end position="58"/>
    </location>
</feature>
<organism evidence="2">
    <name type="scientific">Burkholderia pseudomallei 1710a</name>
    <dbReference type="NCBI Taxonomy" id="320371"/>
    <lineage>
        <taxon>Bacteria</taxon>
        <taxon>Pseudomonadati</taxon>
        <taxon>Pseudomonadota</taxon>
        <taxon>Betaproteobacteria</taxon>
        <taxon>Burkholderiales</taxon>
        <taxon>Burkholderiaceae</taxon>
        <taxon>Burkholderia</taxon>
        <taxon>pseudomallei group</taxon>
    </lineage>
</organism>
<accession>A0A0E1W012</accession>
<dbReference type="Proteomes" id="UP000001812">
    <property type="component" value="Chromosome II"/>
</dbReference>
<proteinExistence type="predicted"/>
<reference evidence="2" key="1">
    <citation type="submission" date="2009-05" db="EMBL/GenBank/DDBJ databases">
        <authorList>
            <person name="Harkins D.M."/>
            <person name="DeShazer D."/>
            <person name="Woods D.E."/>
            <person name="Brinkac L.M."/>
            <person name="Brown K.A."/>
            <person name="Hung G.C."/>
            <person name="Tuanyok A."/>
            <person name="Zhang B."/>
            <person name="Nierman W.C."/>
        </authorList>
    </citation>
    <scope>NUCLEOTIDE SEQUENCE [LARGE SCALE GENOMIC DNA]</scope>
    <source>
        <strain evidence="2">1710a</strain>
    </source>
</reference>
<evidence type="ECO:0000256" key="1">
    <source>
        <dbReference type="SAM" id="MobiDB-lite"/>
    </source>
</evidence>